<protein>
    <submittedName>
        <fullName evidence="2">Transmembrane protein, putative</fullName>
    </submittedName>
</protein>
<dbReference type="EMBL" id="CYKH01001870">
    <property type="protein sequence ID" value="CUG90874.1"/>
    <property type="molecule type" value="Genomic_DNA"/>
</dbReference>
<feature type="transmembrane region" description="Helical" evidence="1">
    <location>
        <begin position="239"/>
        <end position="265"/>
    </location>
</feature>
<keyword evidence="1 2" id="KW-0812">Transmembrane</keyword>
<feature type="transmembrane region" description="Helical" evidence="1">
    <location>
        <begin position="428"/>
        <end position="453"/>
    </location>
</feature>
<evidence type="ECO:0000313" key="3">
    <source>
        <dbReference type="Proteomes" id="UP000051952"/>
    </source>
</evidence>
<gene>
    <name evidence="2" type="ORF">BSAL_29055</name>
</gene>
<feature type="transmembrane region" description="Helical" evidence="1">
    <location>
        <begin position="203"/>
        <end position="227"/>
    </location>
</feature>
<organism evidence="2 3">
    <name type="scientific">Bodo saltans</name>
    <name type="common">Flagellated protozoan</name>
    <dbReference type="NCBI Taxonomy" id="75058"/>
    <lineage>
        <taxon>Eukaryota</taxon>
        <taxon>Discoba</taxon>
        <taxon>Euglenozoa</taxon>
        <taxon>Kinetoplastea</taxon>
        <taxon>Metakinetoplastina</taxon>
        <taxon>Eubodonida</taxon>
        <taxon>Bodonidae</taxon>
        <taxon>Bodo</taxon>
    </lineage>
</organism>
<keyword evidence="1" id="KW-1133">Transmembrane helix</keyword>
<feature type="transmembrane region" description="Helical" evidence="1">
    <location>
        <begin position="277"/>
        <end position="299"/>
    </location>
</feature>
<feature type="transmembrane region" description="Helical" evidence="1">
    <location>
        <begin position="370"/>
        <end position="391"/>
    </location>
</feature>
<proteinExistence type="predicted"/>
<evidence type="ECO:0000256" key="1">
    <source>
        <dbReference type="SAM" id="Phobius"/>
    </source>
</evidence>
<reference evidence="3" key="1">
    <citation type="submission" date="2015-09" db="EMBL/GenBank/DDBJ databases">
        <authorList>
            <consortium name="Pathogen Informatics"/>
        </authorList>
    </citation>
    <scope>NUCLEOTIDE SEQUENCE [LARGE SCALE GENOMIC DNA]</scope>
    <source>
        <strain evidence="3">Lake Konstanz</strain>
    </source>
</reference>
<dbReference type="Proteomes" id="UP000051952">
    <property type="component" value="Unassembled WGS sequence"/>
</dbReference>
<keyword evidence="3" id="KW-1185">Reference proteome</keyword>
<sequence>MSPMPISSAASSVSVKSSVVINVQPLNRRQLIDNPIALILNVTVASPFASYWSLANVTLNGQPLKWESVAAVTGSWHLVTLQPPISGGWVGAGLSLAYSDQVLRIVITLACGSSPFLEMLVNVNSPGLSRAFAQQVTTTIQSSQIVSLLSGSPSSAPALARTMAIRSMVMCDADAAVSRGVIDLDFSLCTADSAASVSARSAIISNFVVVGAVGVLLTFISFSWAFLRNESVLKAAVIMALPSSLLPILTIVIPSTTSSIVFLGTRLSSSTCRGIDTSLMVAGLLLPIAPVVGVLWVWLVKAHGSDAKWLCTHRPTTVSPPPAPTHLAGKLRSFALSGVERRWKWQPSAAALSSEGTPSSAQVLLLEYRLLWYYCLDNVLLCVVTALSIASGLDQGNLILCQVATGAVVALLVVQLIVCLIARPFTSLLAHVATILNLALTFLSVGAQLIVAASTSPSLLWLVDASLICILGAVGVSLCKVVADVHALFVGIRRRWIRLRNADKNQNDLMLSNMLRGTTDEDQEALHVVSDVDAGKQLPTTKDDVALVGSEAKACDFFDARDIEDIAVELQFWSATGTAFGTGHNTEDTLSILSPDFHLQPLGFTHEDGWNIQATPKVTCLSRV</sequence>
<dbReference type="AlphaFoldDB" id="A0A0S4JHB3"/>
<feature type="transmembrane region" description="Helical" evidence="1">
    <location>
        <begin position="397"/>
        <end position="421"/>
    </location>
</feature>
<keyword evidence="1" id="KW-0472">Membrane</keyword>
<dbReference type="VEuPathDB" id="TriTrypDB:BSAL_29055"/>
<feature type="transmembrane region" description="Helical" evidence="1">
    <location>
        <begin position="465"/>
        <end position="490"/>
    </location>
</feature>
<accession>A0A0S4JHB3</accession>
<name>A0A0S4JHB3_BODSA</name>
<evidence type="ECO:0000313" key="2">
    <source>
        <dbReference type="EMBL" id="CUG90874.1"/>
    </source>
</evidence>